<feature type="region of interest" description="Disordered" evidence="1">
    <location>
        <begin position="70"/>
        <end position="110"/>
    </location>
</feature>
<dbReference type="Proteomes" id="UP000242791">
    <property type="component" value="Unassembled WGS sequence"/>
</dbReference>
<dbReference type="VEuPathDB" id="FungiDB:ACJ73_07819"/>
<proteinExistence type="predicted"/>
<feature type="compositionally biased region" description="Acidic residues" evidence="1">
    <location>
        <begin position="74"/>
        <end position="83"/>
    </location>
</feature>
<evidence type="ECO:0000256" key="1">
    <source>
        <dbReference type="SAM" id="MobiDB-lite"/>
    </source>
</evidence>
<comment type="caution">
    <text evidence="2">The sequence shown here is derived from an EMBL/GenBank/DDBJ whole genome shotgun (WGS) entry which is preliminary data.</text>
</comment>
<name>A0A1J9PX10_9EURO</name>
<dbReference type="EMBL" id="LGTZ01001676">
    <property type="protein sequence ID" value="OJD20846.1"/>
    <property type="molecule type" value="Genomic_DNA"/>
</dbReference>
<dbReference type="AlphaFoldDB" id="A0A1J9PX10"/>
<sequence length="110" mass="12229">MRSVYAMQNTLNGPLTSPITRMSAETPGAMVTTITTIIRGATMHTTRETQLMTRRTNTKNDRVFHAVHHNLSERDDDEDEDDLATQSSLTLLSEQVRCQRSAATSEPAPP</sequence>
<accession>A0A1J9PX10</accession>
<evidence type="ECO:0000313" key="2">
    <source>
        <dbReference type="EMBL" id="OJD20846.1"/>
    </source>
</evidence>
<evidence type="ECO:0000313" key="3">
    <source>
        <dbReference type="Proteomes" id="UP000242791"/>
    </source>
</evidence>
<gene>
    <name evidence="2" type="ORF">ACJ73_07819</name>
</gene>
<feature type="non-terminal residue" evidence="2">
    <location>
        <position position="110"/>
    </location>
</feature>
<feature type="compositionally biased region" description="Polar residues" evidence="1">
    <location>
        <begin position="84"/>
        <end position="104"/>
    </location>
</feature>
<protein>
    <submittedName>
        <fullName evidence="2">Uncharacterized protein</fullName>
    </submittedName>
</protein>
<organism evidence="2 3">
    <name type="scientific">Blastomyces percursus</name>
    <dbReference type="NCBI Taxonomy" id="1658174"/>
    <lineage>
        <taxon>Eukaryota</taxon>
        <taxon>Fungi</taxon>
        <taxon>Dikarya</taxon>
        <taxon>Ascomycota</taxon>
        <taxon>Pezizomycotina</taxon>
        <taxon>Eurotiomycetes</taxon>
        <taxon>Eurotiomycetidae</taxon>
        <taxon>Onygenales</taxon>
        <taxon>Ajellomycetaceae</taxon>
        <taxon>Blastomyces</taxon>
    </lineage>
</organism>
<reference evidence="2 3" key="1">
    <citation type="submission" date="2015-08" db="EMBL/GenBank/DDBJ databases">
        <title>Emmonsia species relationships and genome sequence.</title>
        <authorList>
            <person name="Cuomo C.A."/>
            <person name="Schwartz I.S."/>
            <person name="Kenyon C."/>
            <person name="De Hoog G.S."/>
            <person name="Govender N.P."/>
            <person name="Botha A."/>
            <person name="Moreno L."/>
            <person name="De Vries M."/>
            <person name="Munoz J.F."/>
            <person name="Stielow J.B."/>
        </authorList>
    </citation>
    <scope>NUCLEOTIDE SEQUENCE [LARGE SCALE GENOMIC DNA]</scope>
    <source>
        <strain evidence="2 3">EI222</strain>
    </source>
</reference>
<keyword evidence="3" id="KW-1185">Reference proteome</keyword>